<keyword evidence="7" id="KW-0496">Mitochondrion</keyword>
<dbReference type="AlphaFoldDB" id="A0A0M0JMX3"/>
<keyword evidence="8 9" id="KW-0472">Membrane</keyword>
<gene>
    <name evidence="11" type="ORF">Ctob_011358</name>
</gene>
<evidence type="ECO:0000256" key="4">
    <source>
        <dbReference type="ARBA" id="ARBA00022692"/>
    </source>
</evidence>
<comment type="similarity">
    <text evidence="2 10">Belongs to the mitochondrial carrier (TC 2.A.29) family.</text>
</comment>
<evidence type="ECO:0000256" key="2">
    <source>
        <dbReference type="ARBA" id="ARBA00006375"/>
    </source>
</evidence>
<dbReference type="GO" id="GO:0031966">
    <property type="term" value="C:mitochondrial membrane"/>
    <property type="evidence" value="ECO:0007669"/>
    <property type="project" value="UniProtKB-SubCell"/>
</dbReference>
<sequence length="302" mass="31022">MVAGGGSTVVLKDLTDAEQGAVGGIAAVIEALLLQPTTYAKNARQQGLALTLDPRVLYRGIGAALCNEVGQLGLQFGVTGALLRMSIPEDAPPSVATELIAAAGAGALVAVLASPLELVIVQQQRFGGAMLATAYEVVCRHGAFGSGLFRGLGLAMGRDAIYVGGMLGATPIVRRWLMERRGLAEPALPVASTTLEPAGGVGTVADAALTSLAASMLGGVIGALLSHPFDVAKTCMQGDLARATYGGSFEAMRALLRDGGIARLYHGATWRTVNITATVWIANECSLRLPKHIRPAPAPSLM</sequence>
<evidence type="ECO:0000256" key="8">
    <source>
        <dbReference type="ARBA" id="ARBA00023136"/>
    </source>
</evidence>
<evidence type="ECO:0000313" key="11">
    <source>
        <dbReference type="EMBL" id="KOO27845.1"/>
    </source>
</evidence>
<evidence type="ECO:0000256" key="9">
    <source>
        <dbReference type="PROSITE-ProRule" id="PRU00282"/>
    </source>
</evidence>
<protein>
    <submittedName>
        <fullName evidence="11">Mitochondrial carrier family</fullName>
    </submittedName>
</protein>
<dbReference type="OrthoDB" id="44467at2759"/>
<dbReference type="GO" id="GO:0006843">
    <property type="term" value="P:mitochondrial citrate transmembrane transport"/>
    <property type="evidence" value="ECO:0007669"/>
    <property type="project" value="TreeGrafter"/>
</dbReference>
<name>A0A0M0JMX3_9EUKA</name>
<evidence type="ECO:0000256" key="6">
    <source>
        <dbReference type="ARBA" id="ARBA00022989"/>
    </source>
</evidence>
<proteinExistence type="inferred from homology"/>
<dbReference type="Pfam" id="PF00153">
    <property type="entry name" value="Mito_carr"/>
    <property type="match status" value="2"/>
</dbReference>
<dbReference type="InterPro" id="IPR018108">
    <property type="entry name" value="MCP_transmembrane"/>
</dbReference>
<dbReference type="InterPro" id="IPR023395">
    <property type="entry name" value="MCP_dom_sf"/>
</dbReference>
<accession>A0A0M0JMX3</accession>
<evidence type="ECO:0000256" key="5">
    <source>
        <dbReference type="ARBA" id="ARBA00022737"/>
    </source>
</evidence>
<keyword evidence="12" id="KW-1185">Reference proteome</keyword>
<evidence type="ECO:0000256" key="7">
    <source>
        <dbReference type="ARBA" id="ARBA00023128"/>
    </source>
</evidence>
<dbReference type="Proteomes" id="UP000037460">
    <property type="component" value="Unassembled WGS sequence"/>
</dbReference>
<dbReference type="PANTHER" id="PTHR45788">
    <property type="entry name" value="SUCCINATE/FUMARATE MITOCHONDRIAL TRANSPORTER-RELATED"/>
    <property type="match status" value="1"/>
</dbReference>
<keyword evidence="3 10" id="KW-0813">Transport</keyword>
<keyword evidence="6" id="KW-1133">Transmembrane helix</keyword>
<organism evidence="11 12">
    <name type="scientific">Chrysochromulina tobinii</name>
    <dbReference type="NCBI Taxonomy" id="1460289"/>
    <lineage>
        <taxon>Eukaryota</taxon>
        <taxon>Haptista</taxon>
        <taxon>Haptophyta</taxon>
        <taxon>Prymnesiophyceae</taxon>
        <taxon>Prymnesiales</taxon>
        <taxon>Chrysochromulinaceae</taxon>
        <taxon>Chrysochromulina</taxon>
    </lineage>
</organism>
<dbReference type="SUPFAM" id="SSF103506">
    <property type="entry name" value="Mitochondrial carrier"/>
    <property type="match status" value="1"/>
</dbReference>
<keyword evidence="5" id="KW-0677">Repeat</keyword>
<reference evidence="12" key="1">
    <citation type="journal article" date="2015" name="PLoS Genet.">
        <title>Genome Sequence and Transcriptome Analyses of Chrysochromulina tobin: Metabolic Tools for Enhanced Algal Fitness in the Prominent Order Prymnesiales (Haptophyceae).</title>
        <authorList>
            <person name="Hovde B.T."/>
            <person name="Deodato C.R."/>
            <person name="Hunsperger H.M."/>
            <person name="Ryken S.A."/>
            <person name="Yost W."/>
            <person name="Jha R.K."/>
            <person name="Patterson J."/>
            <person name="Monnat R.J. Jr."/>
            <person name="Barlow S.B."/>
            <person name="Starkenburg S.R."/>
            <person name="Cattolico R.A."/>
        </authorList>
    </citation>
    <scope>NUCLEOTIDE SEQUENCE</scope>
    <source>
        <strain evidence="12">CCMP291</strain>
    </source>
</reference>
<dbReference type="Gene3D" id="1.50.40.10">
    <property type="entry name" value="Mitochondrial carrier domain"/>
    <property type="match status" value="1"/>
</dbReference>
<dbReference type="PROSITE" id="PS50920">
    <property type="entry name" value="SOLCAR"/>
    <property type="match status" value="1"/>
</dbReference>
<evidence type="ECO:0000256" key="1">
    <source>
        <dbReference type="ARBA" id="ARBA00004225"/>
    </source>
</evidence>
<keyword evidence="4 9" id="KW-0812">Transmembrane</keyword>
<feature type="repeat" description="Solcar" evidence="9">
    <location>
        <begin position="206"/>
        <end position="292"/>
    </location>
</feature>
<evidence type="ECO:0000256" key="10">
    <source>
        <dbReference type="RuleBase" id="RU000488"/>
    </source>
</evidence>
<dbReference type="InterPro" id="IPR049563">
    <property type="entry name" value="TXTP-like"/>
</dbReference>
<dbReference type="GO" id="GO:0071913">
    <property type="term" value="F:citrate secondary active transmembrane transporter activity"/>
    <property type="evidence" value="ECO:0007669"/>
    <property type="project" value="TreeGrafter"/>
</dbReference>
<dbReference type="EMBL" id="JWZX01002656">
    <property type="protein sequence ID" value="KOO27845.1"/>
    <property type="molecule type" value="Genomic_DNA"/>
</dbReference>
<evidence type="ECO:0000256" key="3">
    <source>
        <dbReference type="ARBA" id="ARBA00022448"/>
    </source>
</evidence>
<evidence type="ECO:0000313" key="12">
    <source>
        <dbReference type="Proteomes" id="UP000037460"/>
    </source>
</evidence>
<comment type="subcellular location">
    <subcellularLocation>
        <location evidence="1">Mitochondrion membrane</location>
        <topology evidence="1">Multi-pass membrane protein</topology>
    </subcellularLocation>
</comment>
<dbReference type="PANTHER" id="PTHR45788:SF4">
    <property type="entry name" value="TRICARBOXYLATE TRANSPORT PROTEIN, MITOCHONDRIAL"/>
    <property type="match status" value="1"/>
</dbReference>
<comment type="caution">
    <text evidence="11">The sequence shown here is derived from an EMBL/GenBank/DDBJ whole genome shotgun (WGS) entry which is preliminary data.</text>
</comment>